<feature type="coiled-coil region" evidence="1">
    <location>
        <begin position="1"/>
        <end position="36"/>
    </location>
</feature>
<dbReference type="InterPro" id="IPR001870">
    <property type="entry name" value="B30.2/SPRY"/>
</dbReference>
<dbReference type="PRINTS" id="PR01407">
    <property type="entry name" value="BUTYPHLNCDUF"/>
</dbReference>
<sequence>MEEKQRAAETQEETLIQELQQELSELKMRNTELEHLLHTEDHLHLLQVSVSLSHITGQHSHSSSFILPNALKKLKSLYCEDPERFDHSFCVLGKEGYSSGRFYFEVQVNRKTGWILGVIRESINRKGQMSPQGGYCVVALWNENEYWTLKPQKVGVLVDYEEGLVSFYDVESRSHIYSFDGQSFTVKLYFLIFSYFILKFILCPQDGDNMLNMEASTATKAVLQKHGTPNNS</sequence>
<dbReference type="CDD" id="cd14686">
    <property type="entry name" value="bZIP"/>
    <property type="match status" value="1"/>
</dbReference>
<dbReference type="InterPro" id="IPR043136">
    <property type="entry name" value="B30.2/SPRY_sf"/>
</dbReference>
<reference evidence="3" key="1">
    <citation type="submission" date="2025-08" db="UniProtKB">
        <authorList>
            <consortium name="Ensembl"/>
        </authorList>
    </citation>
    <scope>IDENTIFICATION</scope>
</reference>
<dbReference type="PROSITE" id="PS50188">
    <property type="entry name" value="B302_SPRY"/>
    <property type="match status" value="1"/>
</dbReference>
<dbReference type="Ensembl" id="ENSSRHT00000015237.1">
    <property type="protein sequence ID" value="ENSSRHP00000014740.1"/>
    <property type="gene ID" value="ENSSRHG00000008210.1"/>
</dbReference>
<dbReference type="CDD" id="cd13733">
    <property type="entry name" value="SPRY_PRY_C-I_1"/>
    <property type="match status" value="1"/>
</dbReference>
<dbReference type="SMART" id="SM00449">
    <property type="entry name" value="SPRY"/>
    <property type="match status" value="1"/>
</dbReference>
<dbReference type="InterPro" id="IPR058030">
    <property type="entry name" value="TRIM8/14/16/25/29/45/65_CC"/>
</dbReference>
<organism evidence="3 4">
    <name type="scientific">Sinocyclocheilus rhinocerous</name>
    <dbReference type="NCBI Taxonomy" id="307959"/>
    <lineage>
        <taxon>Eukaryota</taxon>
        <taxon>Metazoa</taxon>
        <taxon>Chordata</taxon>
        <taxon>Craniata</taxon>
        <taxon>Vertebrata</taxon>
        <taxon>Euteleostomi</taxon>
        <taxon>Actinopterygii</taxon>
        <taxon>Neopterygii</taxon>
        <taxon>Teleostei</taxon>
        <taxon>Ostariophysi</taxon>
        <taxon>Cypriniformes</taxon>
        <taxon>Cyprinidae</taxon>
        <taxon>Cyprininae</taxon>
        <taxon>Sinocyclocheilus</taxon>
    </lineage>
</organism>
<dbReference type="InterPro" id="IPR013320">
    <property type="entry name" value="ConA-like_dom_sf"/>
</dbReference>
<name>A0A673GN12_9TELE</name>
<proteinExistence type="predicted"/>
<keyword evidence="1" id="KW-0175">Coiled coil</keyword>
<dbReference type="AlphaFoldDB" id="A0A673GN12"/>
<feature type="domain" description="B30.2/SPRY" evidence="2">
    <location>
        <begin position="30"/>
        <end position="220"/>
    </location>
</feature>
<dbReference type="Pfam" id="PF25600">
    <property type="entry name" value="TRIM_CC"/>
    <property type="match status" value="1"/>
</dbReference>
<evidence type="ECO:0000256" key="1">
    <source>
        <dbReference type="SAM" id="Coils"/>
    </source>
</evidence>
<accession>A0A673GN12</accession>
<dbReference type="Proteomes" id="UP000472270">
    <property type="component" value="Unassembled WGS sequence"/>
</dbReference>
<dbReference type="Pfam" id="PF00622">
    <property type="entry name" value="SPRY"/>
    <property type="match status" value="1"/>
</dbReference>
<dbReference type="InterPro" id="IPR003877">
    <property type="entry name" value="SPRY_dom"/>
</dbReference>
<keyword evidence="4" id="KW-1185">Reference proteome</keyword>
<evidence type="ECO:0000313" key="3">
    <source>
        <dbReference type="Ensembl" id="ENSSRHP00000014740.1"/>
    </source>
</evidence>
<evidence type="ECO:0000259" key="2">
    <source>
        <dbReference type="PROSITE" id="PS50188"/>
    </source>
</evidence>
<protein>
    <recommendedName>
        <fullName evidence="2">B30.2/SPRY domain-containing protein</fullName>
    </recommendedName>
</protein>
<dbReference type="InterPro" id="IPR003879">
    <property type="entry name" value="Butyrophylin_SPRY"/>
</dbReference>
<dbReference type="InterPro" id="IPR050143">
    <property type="entry name" value="TRIM/RBCC"/>
</dbReference>
<dbReference type="PANTHER" id="PTHR24103">
    <property type="entry name" value="E3 UBIQUITIN-PROTEIN LIGASE TRIM"/>
    <property type="match status" value="1"/>
</dbReference>
<evidence type="ECO:0000313" key="4">
    <source>
        <dbReference type="Proteomes" id="UP000472270"/>
    </source>
</evidence>
<dbReference type="SUPFAM" id="SSF49899">
    <property type="entry name" value="Concanavalin A-like lectins/glucanases"/>
    <property type="match status" value="1"/>
</dbReference>
<reference evidence="3" key="2">
    <citation type="submission" date="2025-09" db="UniProtKB">
        <authorList>
            <consortium name="Ensembl"/>
        </authorList>
    </citation>
    <scope>IDENTIFICATION</scope>
</reference>
<dbReference type="Gene3D" id="2.60.120.920">
    <property type="match status" value="1"/>
</dbReference>